<evidence type="ECO:0000256" key="5">
    <source>
        <dbReference type="ARBA" id="ARBA00023163"/>
    </source>
</evidence>
<dbReference type="GO" id="GO:0006352">
    <property type="term" value="P:DNA-templated transcription initiation"/>
    <property type="evidence" value="ECO:0007669"/>
    <property type="project" value="InterPro"/>
</dbReference>
<evidence type="ECO:0000259" key="6">
    <source>
        <dbReference type="Pfam" id="PF04542"/>
    </source>
</evidence>
<dbReference type="Gene3D" id="1.10.1740.10">
    <property type="match status" value="1"/>
</dbReference>
<evidence type="ECO:0000259" key="7">
    <source>
        <dbReference type="Pfam" id="PF08281"/>
    </source>
</evidence>
<proteinExistence type="inferred from homology"/>
<accession>A0A517U3M6</accession>
<dbReference type="RefSeq" id="WP_145434896.1">
    <property type="nucleotide sequence ID" value="NZ_CP036339.1"/>
</dbReference>
<reference evidence="8 9" key="1">
    <citation type="submission" date="2019-02" db="EMBL/GenBank/DDBJ databases">
        <title>Deep-cultivation of Planctomycetes and their phenomic and genomic characterization uncovers novel biology.</title>
        <authorList>
            <person name="Wiegand S."/>
            <person name="Jogler M."/>
            <person name="Boedeker C."/>
            <person name="Pinto D."/>
            <person name="Vollmers J."/>
            <person name="Rivas-Marin E."/>
            <person name="Kohn T."/>
            <person name="Peeters S.H."/>
            <person name="Heuer A."/>
            <person name="Rast P."/>
            <person name="Oberbeckmann S."/>
            <person name="Bunk B."/>
            <person name="Jeske O."/>
            <person name="Meyerdierks A."/>
            <person name="Storesund J.E."/>
            <person name="Kallscheuer N."/>
            <person name="Luecker S."/>
            <person name="Lage O.M."/>
            <person name="Pohl T."/>
            <person name="Merkel B.J."/>
            <person name="Hornburger P."/>
            <person name="Mueller R.-W."/>
            <person name="Bruemmer F."/>
            <person name="Labrenz M."/>
            <person name="Spormann A.M."/>
            <person name="Op den Camp H."/>
            <person name="Overmann J."/>
            <person name="Amann R."/>
            <person name="Jetten M.S.M."/>
            <person name="Mascher T."/>
            <person name="Medema M.H."/>
            <person name="Devos D.P."/>
            <person name="Kaster A.-K."/>
            <person name="Ovreas L."/>
            <person name="Rohde M."/>
            <person name="Galperin M.Y."/>
            <person name="Jogler C."/>
        </authorList>
    </citation>
    <scope>NUCLEOTIDE SEQUENCE [LARGE SCALE GENOMIC DNA]</scope>
    <source>
        <strain evidence="8 9">I41</strain>
    </source>
</reference>
<dbReference type="InterPro" id="IPR013324">
    <property type="entry name" value="RNA_pol_sigma_r3/r4-like"/>
</dbReference>
<name>A0A517U3M6_9BACT</name>
<dbReference type="PANTHER" id="PTHR43133">
    <property type="entry name" value="RNA POLYMERASE ECF-TYPE SIGMA FACTO"/>
    <property type="match status" value="1"/>
</dbReference>
<dbReference type="Proteomes" id="UP000317909">
    <property type="component" value="Chromosome"/>
</dbReference>
<dbReference type="KEGG" id="llh:I41_44250"/>
<dbReference type="AlphaFoldDB" id="A0A517U3M6"/>
<dbReference type="InterPro" id="IPR013325">
    <property type="entry name" value="RNA_pol_sigma_r2"/>
</dbReference>
<protein>
    <submittedName>
        <fullName evidence="8">RNA polymerase sigma factor SigV</fullName>
    </submittedName>
</protein>
<evidence type="ECO:0000256" key="2">
    <source>
        <dbReference type="ARBA" id="ARBA00023015"/>
    </source>
</evidence>
<gene>
    <name evidence="8" type="primary">sigV</name>
    <name evidence="8" type="ORF">I41_44250</name>
</gene>
<dbReference type="Gene3D" id="1.10.10.10">
    <property type="entry name" value="Winged helix-like DNA-binding domain superfamily/Winged helix DNA-binding domain"/>
    <property type="match status" value="1"/>
</dbReference>
<evidence type="ECO:0000313" key="8">
    <source>
        <dbReference type="EMBL" id="QDT75215.1"/>
    </source>
</evidence>
<dbReference type="InterPro" id="IPR013249">
    <property type="entry name" value="RNA_pol_sigma70_r4_t2"/>
</dbReference>
<feature type="domain" description="RNA polymerase sigma-70 region 2" evidence="6">
    <location>
        <begin position="34"/>
        <end position="96"/>
    </location>
</feature>
<dbReference type="EMBL" id="CP036339">
    <property type="protein sequence ID" value="QDT75215.1"/>
    <property type="molecule type" value="Genomic_DNA"/>
</dbReference>
<evidence type="ECO:0000313" key="9">
    <source>
        <dbReference type="Proteomes" id="UP000317909"/>
    </source>
</evidence>
<evidence type="ECO:0000256" key="4">
    <source>
        <dbReference type="ARBA" id="ARBA00023125"/>
    </source>
</evidence>
<keyword evidence="5" id="KW-0804">Transcription</keyword>
<dbReference type="NCBIfam" id="TIGR02937">
    <property type="entry name" value="sigma70-ECF"/>
    <property type="match status" value="1"/>
</dbReference>
<keyword evidence="9" id="KW-1185">Reference proteome</keyword>
<dbReference type="OrthoDB" id="289887at2"/>
<dbReference type="Pfam" id="PF04542">
    <property type="entry name" value="Sigma70_r2"/>
    <property type="match status" value="1"/>
</dbReference>
<dbReference type="GO" id="GO:0016987">
    <property type="term" value="F:sigma factor activity"/>
    <property type="evidence" value="ECO:0007669"/>
    <property type="project" value="UniProtKB-KW"/>
</dbReference>
<evidence type="ECO:0000256" key="1">
    <source>
        <dbReference type="ARBA" id="ARBA00010641"/>
    </source>
</evidence>
<dbReference type="SUPFAM" id="SSF88659">
    <property type="entry name" value="Sigma3 and sigma4 domains of RNA polymerase sigma factors"/>
    <property type="match status" value="1"/>
</dbReference>
<dbReference type="GO" id="GO:0003677">
    <property type="term" value="F:DNA binding"/>
    <property type="evidence" value="ECO:0007669"/>
    <property type="project" value="UniProtKB-KW"/>
</dbReference>
<dbReference type="InterPro" id="IPR036388">
    <property type="entry name" value="WH-like_DNA-bd_sf"/>
</dbReference>
<comment type="similarity">
    <text evidence="1">Belongs to the sigma-70 factor family. ECF subfamily.</text>
</comment>
<evidence type="ECO:0000256" key="3">
    <source>
        <dbReference type="ARBA" id="ARBA00023082"/>
    </source>
</evidence>
<organism evidence="8 9">
    <name type="scientific">Lacipirellula limnantheis</name>
    <dbReference type="NCBI Taxonomy" id="2528024"/>
    <lineage>
        <taxon>Bacteria</taxon>
        <taxon>Pseudomonadati</taxon>
        <taxon>Planctomycetota</taxon>
        <taxon>Planctomycetia</taxon>
        <taxon>Pirellulales</taxon>
        <taxon>Lacipirellulaceae</taxon>
        <taxon>Lacipirellula</taxon>
    </lineage>
</organism>
<feature type="domain" description="RNA polymerase sigma factor 70 region 4 type 2" evidence="7">
    <location>
        <begin position="122"/>
        <end position="174"/>
    </location>
</feature>
<dbReference type="InterPro" id="IPR014284">
    <property type="entry name" value="RNA_pol_sigma-70_dom"/>
</dbReference>
<dbReference type="SUPFAM" id="SSF88946">
    <property type="entry name" value="Sigma2 domain of RNA polymerase sigma factors"/>
    <property type="match status" value="1"/>
</dbReference>
<dbReference type="Pfam" id="PF08281">
    <property type="entry name" value="Sigma70_r4_2"/>
    <property type="match status" value="1"/>
</dbReference>
<keyword evidence="3" id="KW-0731">Sigma factor</keyword>
<dbReference type="PANTHER" id="PTHR43133:SF8">
    <property type="entry name" value="RNA POLYMERASE SIGMA FACTOR HI_1459-RELATED"/>
    <property type="match status" value="1"/>
</dbReference>
<keyword evidence="2" id="KW-0805">Transcription regulation</keyword>
<dbReference type="InterPro" id="IPR007627">
    <property type="entry name" value="RNA_pol_sigma70_r2"/>
</dbReference>
<dbReference type="InterPro" id="IPR039425">
    <property type="entry name" value="RNA_pol_sigma-70-like"/>
</dbReference>
<sequence>MAPPDDFSQRVRDCTDRLAAAGVAALGALFDLTSHRLVRFSITLTRNQHDAEDAVQACLVKVASRPLLLAAAESPWAYLLQMVRNESLAIIRRKRRAGVVTSLTDLVTRRRIDELEQEETHRAVWLAIRSLPQEQAEVVVLKIWEAMTFAQIAQILEASPNTVASRYQYAMSKLAAKLTKARQEARHA</sequence>
<keyword evidence="4" id="KW-0238">DNA-binding</keyword>